<dbReference type="HOGENOM" id="CLU_381959_0_0_1"/>
<dbReference type="Proteomes" id="UP000011087">
    <property type="component" value="Unassembled WGS sequence"/>
</dbReference>
<dbReference type="EMBL" id="JH993422">
    <property type="protein sequence ID" value="EKX30972.1"/>
    <property type="molecule type" value="Genomic_DNA"/>
</dbReference>
<accession>L1I4G6</accession>
<reference evidence="1 3" key="1">
    <citation type="journal article" date="2012" name="Nature">
        <title>Algal genomes reveal evolutionary mosaicism and the fate of nucleomorphs.</title>
        <authorList>
            <consortium name="DOE Joint Genome Institute"/>
            <person name="Curtis B.A."/>
            <person name="Tanifuji G."/>
            <person name="Burki F."/>
            <person name="Gruber A."/>
            <person name="Irimia M."/>
            <person name="Maruyama S."/>
            <person name="Arias M.C."/>
            <person name="Ball S.G."/>
            <person name="Gile G.H."/>
            <person name="Hirakawa Y."/>
            <person name="Hopkins J.F."/>
            <person name="Kuo A."/>
            <person name="Rensing S.A."/>
            <person name="Schmutz J."/>
            <person name="Symeonidi A."/>
            <person name="Elias M."/>
            <person name="Eveleigh R.J."/>
            <person name="Herman E.K."/>
            <person name="Klute M.J."/>
            <person name="Nakayama T."/>
            <person name="Obornik M."/>
            <person name="Reyes-Prieto A."/>
            <person name="Armbrust E.V."/>
            <person name="Aves S.J."/>
            <person name="Beiko R.G."/>
            <person name="Coutinho P."/>
            <person name="Dacks J.B."/>
            <person name="Durnford D.G."/>
            <person name="Fast N.M."/>
            <person name="Green B.R."/>
            <person name="Grisdale C.J."/>
            <person name="Hempel F."/>
            <person name="Henrissat B."/>
            <person name="Hoppner M.P."/>
            <person name="Ishida K."/>
            <person name="Kim E."/>
            <person name="Koreny L."/>
            <person name="Kroth P.G."/>
            <person name="Liu Y."/>
            <person name="Malik S.B."/>
            <person name="Maier U.G."/>
            <person name="McRose D."/>
            <person name="Mock T."/>
            <person name="Neilson J.A."/>
            <person name="Onodera N.T."/>
            <person name="Poole A.M."/>
            <person name="Pritham E.J."/>
            <person name="Richards T.A."/>
            <person name="Rocap G."/>
            <person name="Roy S.W."/>
            <person name="Sarai C."/>
            <person name="Schaack S."/>
            <person name="Shirato S."/>
            <person name="Slamovits C.H."/>
            <person name="Spencer D.F."/>
            <person name="Suzuki S."/>
            <person name="Worden A.Z."/>
            <person name="Zauner S."/>
            <person name="Barry K."/>
            <person name="Bell C."/>
            <person name="Bharti A.K."/>
            <person name="Crow J.A."/>
            <person name="Grimwood J."/>
            <person name="Kramer R."/>
            <person name="Lindquist E."/>
            <person name="Lucas S."/>
            <person name="Salamov A."/>
            <person name="McFadden G.I."/>
            <person name="Lane C.E."/>
            <person name="Keeling P.J."/>
            <person name="Gray M.W."/>
            <person name="Grigoriev I.V."/>
            <person name="Archibald J.M."/>
        </authorList>
    </citation>
    <scope>NUCLEOTIDE SEQUENCE</scope>
    <source>
        <strain evidence="1 3">CCMP2712</strain>
    </source>
</reference>
<evidence type="ECO:0000313" key="3">
    <source>
        <dbReference type="Proteomes" id="UP000011087"/>
    </source>
</evidence>
<proteinExistence type="predicted"/>
<sequence length="725" mass="79688">MFQLSYIYYRKLQDLYLTSEVYNGYAHADDNSYDNNYKISLTDPVPMDNGSYPSLTGITDLFQQVESYIMSGDIQNGYFPPNSGVNRTEKALRSFSMTSQGSGFLTLGSSYFDASLGVLQYTLPNLASSFLNSDLDRILASVLQSDETLEDWTYNGLQYEYSAFQSYSSLADNARGVMRQTKCLNVKFITKEPDVSQNFIDPVVQLCAIDGSCRSVDICPSAPSYDARTGQSCDLLHDSLNDNCTTKYVHLMEYLSGQGIVMQTHCKQDLFVRDLYTNPSLTVQQVSNIDLPTANPAGTICLRTDSTCLQDKGLGGASIDVSAVRSTLGVDVYTFYRPMTDYSGDPNSDTFYGELYQKNSTGWYPAWIDCYNVSGLNKSRLMSWTGWDPARVAAVKDTLLGREHGYGSTPDLSVLGREAVWSDASYRPTGFSYRCGTSSCVGSNGETVQCPGGLCNVAVQGAAVHAVAVALSNSSVYFCASGVAEALVLCPARLTNDSVLVEVRNNLWYCKADCQRAVLLKYIGKHSFRYRTLVEGVLGFTASDRNQIGLSPTSNAANGYSQKDAFRLVHWLVSRQVLGSGKALPGAIYNSFWTPPDGFSSTYMSRHSLYPYTTLTLYDYVNYVSQAATMRSQPLSTCINQPVTINNCDNQHTTSLASCVSALKRASAYTAGPGEAVLVRLTALQLTSPYLMHWADASRPSRDQFVDWLLSPTRCAETLQSEAVC</sequence>
<reference evidence="3" key="2">
    <citation type="submission" date="2012-11" db="EMBL/GenBank/DDBJ databases">
        <authorList>
            <person name="Kuo A."/>
            <person name="Curtis B.A."/>
            <person name="Tanifuji G."/>
            <person name="Burki F."/>
            <person name="Gruber A."/>
            <person name="Irimia M."/>
            <person name="Maruyama S."/>
            <person name="Arias M.C."/>
            <person name="Ball S.G."/>
            <person name="Gile G.H."/>
            <person name="Hirakawa Y."/>
            <person name="Hopkins J.F."/>
            <person name="Rensing S.A."/>
            <person name="Schmutz J."/>
            <person name="Symeonidi A."/>
            <person name="Elias M."/>
            <person name="Eveleigh R.J."/>
            <person name="Herman E.K."/>
            <person name="Klute M.J."/>
            <person name="Nakayama T."/>
            <person name="Obornik M."/>
            <person name="Reyes-Prieto A."/>
            <person name="Armbrust E.V."/>
            <person name="Aves S.J."/>
            <person name="Beiko R.G."/>
            <person name="Coutinho P."/>
            <person name="Dacks J.B."/>
            <person name="Durnford D.G."/>
            <person name="Fast N.M."/>
            <person name="Green B.R."/>
            <person name="Grisdale C."/>
            <person name="Hempe F."/>
            <person name="Henrissat B."/>
            <person name="Hoppner M.P."/>
            <person name="Ishida K.-I."/>
            <person name="Kim E."/>
            <person name="Koreny L."/>
            <person name="Kroth P.G."/>
            <person name="Liu Y."/>
            <person name="Malik S.-B."/>
            <person name="Maier U.G."/>
            <person name="McRose D."/>
            <person name="Mock T."/>
            <person name="Neilson J.A."/>
            <person name="Onodera N.T."/>
            <person name="Poole A.M."/>
            <person name="Pritham E.J."/>
            <person name="Richards T.A."/>
            <person name="Rocap G."/>
            <person name="Roy S.W."/>
            <person name="Sarai C."/>
            <person name="Schaack S."/>
            <person name="Shirato S."/>
            <person name="Slamovits C.H."/>
            <person name="Spencer D.F."/>
            <person name="Suzuki S."/>
            <person name="Worden A.Z."/>
            <person name="Zauner S."/>
            <person name="Barry K."/>
            <person name="Bell C."/>
            <person name="Bharti A.K."/>
            <person name="Crow J.A."/>
            <person name="Grimwood J."/>
            <person name="Kramer R."/>
            <person name="Lindquist E."/>
            <person name="Lucas S."/>
            <person name="Salamov A."/>
            <person name="McFadden G.I."/>
            <person name="Lane C.E."/>
            <person name="Keeling P.J."/>
            <person name="Gray M.W."/>
            <person name="Grigoriev I.V."/>
            <person name="Archibald J.M."/>
        </authorList>
    </citation>
    <scope>NUCLEOTIDE SEQUENCE</scope>
    <source>
        <strain evidence="3">CCMP2712</strain>
    </source>
</reference>
<dbReference type="KEGG" id="gtt:GUITHDRAFT_122823"/>
<organism evidence="1">
    <name type="scientific">Guillardia theta (strain CCMP2712)</name>
    <name type="common">Cryptophyte</name>
    <dbReference type="NCBI Taxonomy" id="905079"/>
    <lineage>
        <taxon>Eukaryota</taxon>
        <taxon>Cryptophyceae</taxon>
        <taxon>Pyrenomonadales</taxon>
        <taxon>Geminigeraceae</taxon>
        <taxon>Guillardia</taxon>
    </lineage>
</organism>
<protein>
    <submittedName>
        <fullName evidence="1 2">Uncharacterized protein</fullName>
    </submittedName>
</protein>
<reference evidence="2" key="3">
    <citation type="submission" date="2015-06" db="UniProtKB">
        <authorList>
            <consortium name="EnsemblProtists"/>
        </authorList>
    </citation>
    <scope>IDENTIFICATION</scope>
</reference>
<gene>
    <name evidence="1" type="ORF">GUITHDRAFT_122823</name>
</gene>
<dbReference type="RefSeq" id="XP_005817952.1">
    <property type="nucleotide sequence ID" value="XM_005817895.1"/>
</dbReference>
<evidence type="ECO:0000313" key="1">
    <source>
        <dbReference type="EMBL" id="EKX30972.1"/>
    </source>
</evidence>
<keyword evidence="3" id="KW-1185">Reference proteome</keyword>
<name>L1I4G6_GUITC</name>
<dbReference type="PaxDb" id="55529-EKX30972"/>
<dbReference type="GeneID" id="17287692"/>
<evidence type="ECO:0000313" key="2">
    <source>
        <dbReference type="EnsemblProtists" id="EKX30972"/>
    </source>
</evidence>
<dbReference type="EnsemblProtists" id="EKX30972">
    <property type="protein sequence ID" value="EKX30972"/>
    <property type="gene ID" value="GUITHDRAFT_122823"/>
</dbReference>
<dbReference type="AlphaFoldDB" id="L1I4G6"/>